<keyword evidence="1" id="KW-0175">Coiled coil</keyword>
<reference evidence="4" key="1">
    <citation type="submission" date="2021-04" db="EMBL/GenBank/DDBJ databases">
        <title>The complete genome sequence of Caulobacter sp. S6.</title>
        <authorList>
            <person name="Tang Y."/>
            <person name="Ouyang W."/>
            <person name="Liu Q."/>
            <person name="Huang B."/>
            <person name="Guo Z."/>
            <person name="Lei P."/>
        </authorList>
    </citation>
    <scope>NUCLEOTIDE SEQUENCE</scope>
    <source>
        <strain evidence="4">S6</strain>
    </source>
</reference>
<gene>
    <name evidence="4" type="ORF">KCG34_23430</name>
</gene>
<name>A0A975FZX7_9CAUL</name>
<keyword evidence="3" id="KW-0812">Transmembrane</keyword>
<feature type="compositionally biased region" description="Low complexity" evidence="2">
    <location>
        <begin position="153"/>
        <end position="172"/>
    </location>
</feature>
<keyword evidence="5" id="KW-1185">Reference proteome</keyword>
<evidence type="ECO:0000313" key="4">
    <source>
        <dbReference type="EMBL" id="QUD87953.1"/>
    </source>
</evidence>
<feature type="region of interest" description="Disordered" evidence="2">
    <location>
        <begin position="101"/>
        <end position="124"/>
    </location>
</feature>
<proteinExistence type="predicted"/>
<dbReference type="Proteomes" id="UP000676409">
    <property type="component" value="Chromosome"/>
</dbReference>
<dbReference type="AlphaFoldDB" id="A0A975FZX7"/>
<sequence>MSWRLKAWDVVTSGLIGVLVLLVAGCEGPPPEQAPPPPPMATAEAPPPPAAPDLAGGPPPAEAAPTPPPAPADQTASMAPIPNPEDMSADERARVYGHRYDQPSARPAPALAEASPSPHRHPHRQWARNTHVWGMTPHGAPAARLTAQRHGLRPSQPAPSAAARPAAPAPAAVSERLAQMQGALRGPVADGSGFVVSDDLAAGKPGSVTLTLPADLYARIRNEAAKNGLGQEARHFDVTASLSGDGYLITPAAPQTLQAPAADSLTAPSPSFAWQVQPQPGSAGGPLRADLVAHLDGAAQALPLLSLERPVKPAPMAEQPPAQSLGLFNLHMGDVDLPGLGKVPVSSILAVLLLILVVVVLVAAARHTAERDRAERRRARAAARAAMLADEEHAAARAAGRQAEPAR</sequence>
<dbReference type="EMBL" id="CP073078">
    <property type="protein sequence ID" value="QUD87953.1"/>
    <property type="molecule type" value="Genomic_DNA"/>
</dbReference>
<keyword evidence="3" id="KW-0472">Membrane</keyword>
<feature type="compositionally biased region" description="Pro residues" evidence="2">
    <location>
        <begin position="29"/>
        <end position="71"/>
    </location>
</feature>
<evidence type="ECO:0000256" key="3">
    <source>
        <dbReference type="SAM" id="Phobius"/>
    </source>
</evidence>
<protein>
    <submittedName>
        <fullName evidence="4">Uncharacterized protein</fullName>
    </submittedName>
</protein>
<feature type="transmembrane region" description="Helical" evidence="3">
    <location>
        <begin position="348"/>
        <end position="369"/>
    </location>
</feature>
<accession>A0A975FZX7</accession>
<feature type="region of interest" description="Disordered" evidence="2">
    <location>
        <begin position="148"/>
        <end position="174"/>
    </location>
</feature>
<dbReference type="RefSeq" id="WP_211938004.1">
    <property type="nucleotide sequence ID" value="NZ_CP073078.1"/>
</dbReference>
<dbReference type="PROSITE" id="PS51257">
    <property type="entry name" value="PROKAR_LIPOPROTEIN"/>
    <property type="match status" value="1"/>
</dbReference>
<feature type="compositionally biased region" description="Low complexity" evidence="2">
    <location>
        <begin position="103"/>
        <end position="117"/>
    </location>
</feature>
<feature type="coiled-coil region" evidence="1">
    <location>
        <begin position="364"/>
        <end position="391"/>
    </location>
</feature>
<feature type="region of interest" description="Disordered" evidence="2">
    <location>
        <begin position="29"/>
        <end position="87"/>
    </location>
</feature>
<organism evidence="4 5">
    <name type="scientific">Phenylobacterium montanum</name>
    <dbReference type="NCBI Taxonomy" id="2823693"/>
    <lineage>
        <taxon>Bacteria</taxon>
        <taxon>Pseudomonadati</taxon>
        <taxon>Pseudomonadota</taxon>
        <taxon>Alphaproteobacteria</taxon>
        <taxon>Caulobacterales</taxon>
        <taxon>Caulobacteraceae</taxon>
        <taxon>Phenylobacterium</taxon>
    </lineage>
</organism>
<evidence type="ECO:0000256" key="2">
    <source>
        <dbReference type="SAM" id="MobiDB-lite"/>
    </source>
</evidence>
<dbReference type="KEGG" id="caul:KCG34_23430"/>
<keyword evidence="3" id="KW-1133">Transmembrane helix</keyword>
<evidence type="ECO:0000256" key="1">
    <source>
        <dbReference type="SAM" id="Coils"/>
    </source>
</evidence>
<evidence type="ECO:0000313" key="5">
    <source>
        <dbReference type="Proteomes" id="UP000676409"/>
    </source>
</evidence>